<gene>
    <name evidence="2" type="ORF">PM10SUCC1_00840</name>
</gene>
<protein>
    <recommendedName>
        <fullName evidence="4">FMN-binding domain-containing protein</fullName>
    </recommendedName>
</protein>
<dbReference type="Gene3D" id="3.90.1010.20">
    <property type="match status" value="2"/>
</dbReference>
<proteinExistence type="predicted"/>
<dbReference type="RefSeq" id="WP_281832277.1">
    <property type="nucleotide sequence ID" value="NZ_BSDY01000001.1"/>
</dbReference>
<sequence>MKRSYFLLILLFIVAVSSSAVVKDEVEMKWSAQPKLGIIKGDYYRAERLFRQGHMGSMEVVKYGDEIVFVEFNERTRPNYYNRYYQDVPKRLSDYNFSMGNIKGAAWIESVLLVEKQMLAEQRITGEFDMVAGASNSIKQSMIPLAEEIEDLLSEESQVKYYSIAEKFEGGITGRLQITLEDGRITWCHYDEIFADNPEEISPRKFRKYYGESKYASVTYDEPSRIGFNVQIDALNNKVIETQNLLDIEGLPATGDSGDYATTGFTIRNEAWDRYLGMAEKLIDELKRDGAL</sequence>
<organism evidence="2 3">
    <name type="scientific">Propionigenium maris DSM 9537</name>
    <dbReference type="NCBI Taxonomy" id="1123000"/>
    <lineage>
        <taxon>Bacteria</taxon>
        <taxon>Fusobacteriati</taxon>
        <taxon>Fusobacteriota</taxon>
        <taxon>Fusobacteriia</taxon>
        <taxon>Fusobacteriales</taxon>
        <taxon>Fusobacteriaceae</taxon>
        <taxon>Propionigenium</taxon>
    </lineage>
</organism>
<evidence type="ECO:0000313" key="3">
    <source>
        <dbReference type="Proteomes" id="UP001144471"/>
    </source>
</evidence>
<keyword evidence="1" id="KW-0732">Signal</keyword>
<accession>A0A9W6GIL5</accession>
<feature type="signal peptide" evidence="1">
    <location>
        <begin position="1"/>
        <end position="22"/>
    </location>
</feature>
<feature type="chain" id="PRO_5040756121" description="FMN-binding domain-containing protein" evidence="1">
    <location>
        <begin position="23"/>
        <end position="292"/>
    </location>
</feature>
<comment type="caution">
    <text evidence="2">The sequence shown here is derived from an EMBL/GenBank/DDBJ whole genome shotgun (WGS) entry which is preliminary data.</text>
</comment>
<evidence type="ECO:0000256" key="1">
    <source>
        <dbReference type="SAM" id="SignalP"/>
    </source>
</evidence>
<evidence type="ECO:0000313" key="2">
    <source>
        <dbReference type="EMBL" id="GLI54569.1"/>
    </source>
</evidence>
<dbReference type="AlphaFoldDB" id="A0A9W6GIL5"/>
<keyword evidence="3" id="KW-1185">Reference proteome</keyword>
<name>A0A9W6GIL5_9FUSO</name>
<reference evidence="2" key="1">
    <citation type="submission" date="2022-12" db="EMBL/GenBank/DDBJ databases">
        <title>Reference genome sequencing for broad-spectrum identification of bacterial and archaeal isolates by mass spectrometry.</title>
        <authorList>
            <person name="Sekiguchi Y."/>
            <person name="Tourlousse D.M."/>
        </authorList>
    </citation>
    <scope>NUCLEOTIDE SEQUENCE</scope>
    <source>
        <strain evidence="2">10succ1</strain>
    </source>
</reference>
<dbReference type="EMBL" id="BSDY01000001">
    <property type="protein sequence ID" value="GLI54569.1"/>
    <property type="molecule type" value="Genomic_DNA"/>
</dbReference>
<evidence type="ECO:0008006" key="4">
    <source>
        <dbReference type="Google" id="ProtNLM"/>
    </source>
</evidence>
<dbReference type="Proteomes" id="UP001144471">
    <property type="component" value="Unassembled WGS sequence"/>
</dbReference>